<gene>
    <name evidence="3" type="ORF">M413DRAFT_449506</name>
</gene>
<proteinExistence type="predicted"/>
<protein>
    <submittedName>
        <fullName evidence="3">Uncharacterized protein</fullName>
    </submittedName>
</protein>
<feature type="compositionally biased region" description="Low complexity" evidence="2">
    <location>
        <begin position="36"/>
        <end position="45"/>
    </location>
</feature>
<dbReference type="Proteomes" id="UP000053424">
    <property type="component" value="Unassembled WGS sequence"/>
</dbReference>
<dbReference type="AlphaFoldDB" id="A0A0C3BWV8"/>
<evidence type="ECO:0000313" key="4">
    <source>
        <dbReference type="Proteomes" id="UP000053424"/>
    </source>
</evidence>
<accession>A0A0C3BWV8</accession>
<feature type="compositionally biased region" description="Polar residues" evidence="2">
    <location>
        <begin position="1"/>
        <end position="14"/>
    </location>
</feature>
<reference evidence="4" key="2">
    <citation type="submission" date="2015-01" db="EMBL/GenBank/DDBJ databases">
        <title>Evolutionary Origins and Diversification of the Mycorrhizal Mutualists.</title>
        <authorList>
            <consortium name="DOE Joint Genome Institute"/>
            <consortium name="Mycorrhizal Genomics Consortium"/>
            <person name="Kohler A."/>
            <person name="Kuo A."/>
            <person name="Nagy L.G."/>
            <person name="Floudas D."/>
            <person name="Copeland A."/>
            <person name="Barry K.W."/>
            <person name="Cichocki N."/>
            <person name="Veneault-Fourrey C."/>
            <person name="LaButti K."/>
            <person name="Lindquist E.A."/>
            <person name="Lipzen A."/>
            <person name="Lundell T."/>
            <person name="Morin E."/>
            <person name="Murat C."/>
            <person name="Riley R."/>
            <person name="Ohm R."/>
            <person name="Sun H."/>
            <person name="Tunlid A."/>
            <person name="Henrissat B."/>
            <person name="Grigoriev I.V."/>
            <person name="Hibbett D.S."/>
            <person name="Martin F."/>
        </authorList>
    </citation>
    <scope>NUCLEOTIDE SEQUENCE [LARGE SCALE GENOMIC DNA]</scope>
    <source>
        <strain evidence="4">h7</strain>
    </source>
</reference>
<dbReference type="EMBL" id="KN831812">
    <property type="protein sequence ID" value="KIM35876.1"/>
    <property type="molecule type" value="Genomic_DNA"/>
</dbReference>
<organism evidence="3 4">
    <name type="scientific">Hebeloma cylindrosporum</name>
    <dbReference type="NCBI Taxonomy" id="76867"/>
    <lineage>
        <taxon>Eukaryota</taxon>
        <taxon>Fungi</taxon>
        <taxon>Dikarya</taxon>
        <taxon>Basidiomycota</taxon>
        <taxon>Agaricomycotina</taxon>
        <taxon>Agaricomycetes</taxon>
        <taxon>Agaricomycetidae</taxon>
        <taxon>Agaricales</taxon>
        <taxon>Agaricineae</taxon>
        <taxon>Hymenogastraceae</taxon>
        <taxon>Hebeloma</taxon>
    </lineage>
</organism>
<feature type="coiled-coil region" evidence="1">
    <location>
        <begin position="283"/>
        <end position="310"/>
    </location>
</feature>
<evidence type="ECO:0000256" key="1">
    <source>
        <dbReference type="SAM" id="Coils"/>
    </source>
</evidence>
<feature type="region of interest" description="Disordered" evidence="2">
    <location>
        <begin position="1"/>
        <end position="64"/>
    </location>
</feature>
<keyword evidence="4" id="KW-1185">Reference proteome</keyword>
<name>A0A0C3BWV8_HEBCY</name>
<evidence type="ECO:0000313" key="3">
    <source>
        <dbReference type="EMBL" id="KIM35876.1"/>
    </source>
</evidence>
<dbReference type="HOGENOM" id="CLU_891492_0_0_1"/>
<keyword evidence="1" id="KW-0175">Coiled coil</keyword>
<evidence type="ECO:0000256" key="2">
    <source>
        <dbReference type="SAM" id="MobiDB-lite"/>
    </source>
</evidence>
<sequence length="312" mass="35368">MLLTRTSPQKYPHSSDTELFETPRRKRYRTNDEDSSPSTSSFSGSPRKKQRRESPKKPPSQPEINLEQVLRNIEPASNHSNLLALKAFPRDERTSRRLVQGLLHSAKTNVMGCFRRKKGKLLETELYLEWLNELDYVVIALHTALNAKVPGCRKRLPGFGRISFTILYNLVDAFIDEVNAHHDGSSSEPSLYPATMTLVEEANDESTNGRSEEAVRLAQESLKVLDTVLADAVRRYKAERGRNNPTLASRISAQEHALAKSCCLLCEQTGYGSEENDMGDTLMEETRDIMTQWKNEYEDCEDQLIDSDNDAT</sequence>
<reference evidence="3 4" key="1">
    <citation type="submission" date="2014-04" db="EMBL/GenBank/DDBJ databases">
        <authorList>
            <consortium name="DOE Joint Genome Institute"/>
            <person name="Kuo A."/>
            <person name="Gay G."/>
            <person name="Dore J."/>
            <person name="Kohler A."/>
            <person name="Nagy L.G."/>
            <person name="Floudas D."/>
            <person name="Copeland A."/>
            <person name="Barry K.W."/>
            <person name="Cichocki N."/>
            <person name="Veneault-Fourrey C."/>
            <person name="LaButti K."/>
            <person name="Lindquist E.A."/>
            <person name="Lipzen A."/>
            <person name="Lundell T."/>
            <person name="Morin E."/>
            <person name="Murat C."/>
            <person name="Sun H."/>
            <person name="Tunlid A."/>
            <person name="Henrissat B."/>
            <person name="Grigoriev I.V."/>
            <person name="Hibbett D.S."/>
            <person name="Martin F."/>
            <person name="Nordberg H.P."/>
            <person name="Cantor M.N."/>
            <person name="Hua S.X."/>
        </authorList>
    </citation>
    <scope>NUCLEOTIDE SEQUENCE [LARGE SCALE GENOMIC DNA]</scope>
    <source>
        <strain evidence="4">h7</strain>
    </source>
</reference>
<dbReference type="OrthoDB" id="2945238at2759"/>